<dbReference type="OrthoDB" id="918051at2"/>
<proteinExistence type="predicted"/>
<protein>
    <recommendedName>
        <fullName evidence="3">WYL domain-containing protein</fullName>
    </recommendedName>
</protein>
<dbReference type="EMBL" id="RJUG01000002">
    <property type="protein sequence ID" value="ROI09758.1"/>
    <property type="molecule type" value="Genomic_DNA"/>
</dbReference>
<dbReference type="Proteomes" id="UP000270224">
    <property type="component" value="Unassembled WGS sequence"/>
</dbReference>
<organism evidence="1 2">
    <name type="scientific">Kaistella daneshvariae</name>
    <dbReference type="NCBI Taxonomy" id="2487074"/>
    <lineage>
        <taxon>Bacteria</taxon>
        <taxon>Pseudomonadati</taxon>
        <taxon>Bacteroidota</taxon>
        <taxon>Flavobacteriia</taxon>
        <taxon>Flavobacteriales</taxon>
        <taxon>Weeksellaceae</taxon>
        <taxon>Chryseobacterium group</taxon>
        <taxon>Kaistella</taxon>
    </lineage>
</organism>
<comment type="caution">
    <text evidence="1">The sequence shown here is derived from an EMBL/GenBank/DDBJ whole genome shotgun (WGS) entry which is preliminary data.</text>
</comment>
<name>A0A3N0WXD8_9FLAO</name>
<dbReference type="AlphaFoldDB" id="A0A3N0WXD8"/>
<gene>
    <name evidence="1" type="ORF">EGI11_03090</name>
</gene>
<evidence type="ECO:0000313" key="1">
    <source>
        <dbReference type="EMBL" id="ROI09758.1"/>
    </source>
</evidence>
<dbReference type="RefSeq" id="WP_123265011.1">
    <property type="nucleotide sequence ID" value="NZ_RJUG01000002.1"/>
</dbReference>
<reference evidence="2" key="1">
    <citation type="submission" date="2018-11" db="EMBL/GenBank/DDBJ databases">
        <title>Proposal to divide the Flavobacteriaceae and reorganize its genera based on Amino Acid Identity values calculated from whole genome sequences.</title>
        <authorList>
            <person name="Nicholson A.C."/>
            <person name="Gulvik C.A."/>
            <person name="Whitney A.M."/>
            <person name="Humrighouse B.W."/>
            <person name="Bell M."/>
            <person name="Holmens B."/>
            <person name="Steigerwalt A."/>
            <person name="Villarma A."/>
            <person name="Sheth M."/>
            <person name="Batra D."/>
            <person name="Pryor J."/>
            <person name="Bernardet J.-F."/>
            <person name="Hugo C."/>
            <person name="Kampfer P."/>
            <person name="Newman J."/>
            <person name="Mcquiston J.R."/>
        </authorList>
    </citation>
    <scope>NUCLEOTIDE SEQUENCE [LARGE SCALE GENOMIC DNA]</scope>
    <source>
        <strain evidence="2">H3056</strain>
    </source>
</reference>
<accession>A0A3N0WXD8</accession>
<sequence>MMKITLGDLYSLKNHPYSGEFTNIKISGLASMTPPILVVSEILNIPKQHDTETGKVKSGQVKCIFYSHKSHHFEDIWISINDIKPLAQKKAEESAGEQVNHEIPTADFLLEKYSNSGAIAEIRKEFLNAQVILKSCDLELGKLKTTFSQTENKPTDKVTAHLDFLPPVLTVTDVKTNEEKHSYNPKSGNLRKIFSTYLLKCKWFNPMSGSFSECLLPIDAVKKIIPVDIISMKEAIKEKQIFRHDLHKDILVESNISISHTYIQPLEILFNHYSYQIRYYDIFRNRYSKMDVSAVVFEQKEKLKIDDLILEKFPEYKKELENYTTIKDFSYEKNQFYRITYRDLHGTITKRIIYLKEFVPNKILIADCFLRNGEERHFRLDENALLKLEVLNQNLFIYK</sequence>
<evidence type="ECO:0008006" key="3">
    <source>
        <dbReference type="Google" id="ProtNLM"/>
    </source>
</evidence>
<evidence type="ECO:0000313" key="2">
    <source>
        <dbReference type="Proteomes" id="UP000270224"/>
    </source>
</evidence>